<evidence type="ECO:0000256" key="1">
    <source>
        <dbReference type="SAM" id="MobiDB-lite"/>
    </source>
</evidence>
<accession>A0AAD6TA81</accession>
<feature type="compositionally biased region" description="Basic and acidic residues" evidence="1">
    <location>
        <begin position="217"/>
        <end position="251"/>
    </location>
</feature>
<dbReference type="Proteomes" id="UP001218188">
    <property type="component" value="Unassembled WGS sequence"/>
</dbReference>
<protein>
    <submittedName>
        <fullName evidence="2">Uncharacterized protein</fullName>
    </submittedName>
</protein>
<name>A0AAD6TA81_9AGAR</name>
<dbReference type="AlphaFoldDB" id="A0AAD6TA81"/>
<reference evidence="2" key="1">
    <citation type="submission" date="2023-03" db="EMBL/GenBank/DDBJ databases">
        <title>Massive genome expansion in bonnet fungi (Mycena s.s.) driven by repeated elements and novel gene families across ecological guilds.</title>
        <authorList>
            <consortium name="Lawrence Berkeley National Laboratory"/>
            <person name="Harder C.B."/>
            <person name="Miyauchi S."/>
            <person name="Viragh M."/>
            <person name="Kuo A."/>
            <person name="Thoen E."/>
            <person name="Andreopoulos B."/>
            <person name="Lu D."/>
            <person name="Skrede I."/>
            <person name="Drula E."/>
            <person name="Henrissat B."/>
            <person name="Morin E."/>
            <person name="Kohler A."/>
            <person name="Barry K."/>
            <person name="LaButti K."/>
            <person name="Morin E."/>
            <person name="Salamov A."/>
            <person name="Lipzen A."/>
            <person name="Mereny Z."/>
            <person name="Hegedus B."/>
            <person name="Baldrian P."/>
            <person name="Stursova M."/>
            <person name="Weitz H."/>
            <person name="Taylor A."/>
            <person name="Grigoriev I.V."/>
            <person name="Nagy L.G."/>
            <person name="Martin F."/>
            <person name="Kauserud H."/>
        </authorList>
    </citation>
    <scope>NUCLEOTIDE SEQUENCE</scope>
    <source>
        <strain evidence="2">CBHHK200</strain>
    </source>
</reference>
<organism evidence="2 3">
    <name type="scientific">Mycena alexandri</name>
    <dbReference type="NCBI Taxonomy" id="1745969"/>
    <lineage>
        <taxon>Eukaryota</taxon>
        <taxon>Fungi</taxon>
        <taxon>Dikarya</taxon>
        <taxon>Basidiomycota</taxon>
        <taxon>Agaricomycotina</taxon>
        <taxon>Agaricomycetes</taxon>
        <taxon>Agaricomycetidae</taxon>
        <taxon>Agaricales</taxon>
        <taxon>Marasmiineae</taxon>
        <taxon>Mycenaceae</taxon>
        <taxon>Mycena</taxon>
    </lineage>
</organism>
<feature type="region of interest" description="Disordered" evidence="1">
    <location>
        <begin position="212"/>
        <end position="251"/>
    </location>
</feature>
<evidence type="ECO:0000313" key="2">
    <source>
        <dbReference type="EMBL" id="KAJ7041711.1"/>
    </source>
</evidence>
<comment type="caution">
    <text evidence="2">The sequence shown here is derived from an EMBL/GenBank/DDBJ whole genome shotgun (WGS) entry which is preliminary data.</text>
</comment>
<dbReference type="EMBL" id="JARJCM010000015">
    <property type="protein sequence ID" value="KAJ7041711.1"/>
    <property type="molecule type" value="Genomic_DNA"/>
</dbReference>
<gene>
    <name evidence="2" type="ORF">C8F04DRAFT_1176804</name>
</gene>
<sequence>MLQAKIGGDGFQEKRLQVYYRGEVAVDYSTSSKKGANIPGGACGIRSSGKCCDTRATGNLALPGIDKKEPEMSLALGIALRVAFAPRGNILGHAELHPERALELCCGNGASGEGVVGGGGGGSAAIQVAGDTVTGVEAAIAQMELALVPRFGAPADSAEGAGAVTVDEVDINLLLGSSAKAARGGGGGGVAAQGGAKEAREWAKTRGIKNMAKGSRRVQEQMKEEGAARESRQEPQKGGRTFRREEGERDASVTRLAPLVNGFLPTHPALLPFAPSSPAVPPSSPALLHARAHVPHPLPCLELPDGFLPNTTSGTAFPNPAGPKITLSSVPPLLHRPPLLRHIHERRRELAPPALHFPRLPAARSARKIPLPLCPCLLYSVLRLASLLHRIRELSTSPASCAFRAQNPPPSPVPPLLRLASPRPPPAARSTRKIPSPSPSPVSCAPLLHRICERCTVLIHPP</sequence>
<evidence type="ECO:0000313" key="3">
    <source>
        <dbReference type="Proteomes" id="UP001218188"/>
    </source>
</evidence>
<feature type="region of interest" description="Disordered" evidence="1">
    <location>
        <begin position="401"/>
        <end position="442"/>
    </location>
</feature>
<keyword evidence="3" id="KW-1185">Reference proteome</keyword>
<proteinExistence type="predicted"/>